<dbReference type="Proteomes" id="UP001358586">
    <property type="component" value="Chromosome 7"/>
</dbReference>
<evidence type="ECO:0000256" key="1">
    <source>
        <dbReference type="SAM" id="MobiDB-lite"/>
    </source>
</evidence>
<accession>A0ABR0PBX3</accession>
<organism evidence="2 3">
    <name type="scientific">Gossypium arboreum</name>
    <name type="common">Tree cotton</name>
    <name type="synonym">Gossypium nanking</name>
    <dbReference type="NCBI Taxonomy" id="29729"/>
    <lineage>
        <taxon>Eukaryota</taxon>
        <taxon>Viridiplantae</taxon>
        <taxon>Streptophyta</taxon>
        <taxon>Embryophyta</taxon>
        <taxon>Tracheophyta</taxon>
        <taxon>Spermatophyta</taxon>
        <taxon>Magnoliopsida</taxon>
        <taxon>eudicotyledons</taxon>
        <taxon>Gunneridae</taxon>
        <taxon>Pentapetalae</taxon>
        <taxon>rosids</taxon>
        <taxon>malvids</taxon>
        <taxon>Malvales</taxon>
        <taxon>Malvaceae</taxon>
        <taxon>Malvoideae</taxon>
        <taxon>Gossypium</taxon>
    </lineage>
</organism>
<evidence type="ECO:0000313" key="3">
    <source>
        <dbReference type="Proteomes" id="UP001358586"/>
    </source>
</evidence>
<name>A0ABR0PBX3_GOSAR</name>
<feature type="region of interest" description="Disordered" evidence="1">
    <location>
        <begin position="44"/>
        <end position="64"/>
    </location>
</feature>
<proteinExistence type="predicted"/>
<sequence>MRQCHMISVKKVREPVVEGWSSQKAELTSQALDLDSLDIRDEHKRKKPKVVEHTETQQLFCDNE</sequence>
<keyword evidence="3" id="KW-1185">Reference proteome</keyword>
<comment type="caution">
    <text evidence="2">The sequence shown here is derived from an EMBL/GenBank/DDBJ whole genome shotgun (WGS) entry which is preliminary data.</text>
</comment>
<gene>
    <name evidence="2" type="ORF">PVK06_023661</name>
</gene>
<dbReference type="EMBL" id="JARKNE010000007">
    <property type="protein sequence ID" value="KAK5818717.1"/>
    <property type="molecule type" value="Genomic_DNA"/>
</dbReference>
<protein>
    <submittedName>
        <fullName evidence="2">Uncharacterized protein</fullName>
    </submittedName>
</protein>
<reference evidence="2 3" key="1">
    <citation type="submission" date="2023-03" db="EMBL/GenBank/DDBJ databases">
        <title>WGS of Gossypium arboreum.</title>
        <authorList>
            <person name="Yu D."/>
        </authorList>
    </citation>
    <scope>NUCLEOTIDE SEQUENCE [LARGE SCALE GENOMIC DNA]</scope>
    <source>
        <tissue evidence="2">Leaf</tissue>
    </source>
</reference>
<evidence type="ECO:0000313" key="2">
    <source>
        <dbReference type="EMBL" id="KAK5818717.1"/>
    </source>
</evidence>